<reference evidence="1 2" key="1">
    <citation type="journal article" date="2014" name="PLoS ONE">
        <title>Global Analysis of Gene Expression Profiles in Physic Nut (Jatropha curcas L.) Seedlings Exposed to Salt Stress.</title>
        <authorList>
            <person name="Zhang L."/>
            <person name="Zhang C."/>
            <person name="Wu P."/>
            <person name="Chen Y."/>
            <person name="Li M."/>
            <person name="Jiang H."/>
            <person name="Wu G."/>
        </authorList>
    </citation>
    <scope>NUCLEOTIDE SEQUENCE [LARGE SCALE GENOMIC DNA]</scope>
    <source>
        <strain evidence="2">cv. GZQX0401</strain>
        <tissue evidence="1">Young leaves</tissue>
    </source>
</reference>
<name>A0A067KYM2_JATCU</name>
<dbReference type="PANTHER" id="PTHR35119:SF1">
    <property type="entry name" value="PROTEIN POLYCHOME"/>
    <property type="match status" value="1"/>
</dbReference>
<organism evidence="1 2">
    <name type="scientific">Jatropha curcas</name>
    <name type="common">Barbados nut</name>
    <dbReference type="NCBI Taxonomy" id="180498"/>
    <lineage>
        <taxon>Eukaryota</taxon>
        <taxon>Viridiplantae</taxon>
        <taxon>Streptophyta</taxon>
        <taxon>Embryophyta</taxon>
        <taxon>Tracheophyta</taxon>
        <taxon>Spermatophyta</taxon>
        <taxon>Magnoliopsida</taxon>
        <taxon>eudicotyledons</taxon>
        <taxon>Gunneridae</taxon>
        <taxon>Pentapetalae</taxon>
        <taxon>rosids</taxon>
        <taxon>fabids</taxon>
        <taxon>Malpighiales</taxon>
        <taxon>Euphorbiaceae</taxon>
        <taxon>Crotonoideae</taxon>
        <taxon>Jatropheae</taxon>
        <taxon>Jatropha</taxon>
    </lineage>
</organism>
<dbReference type="InterPro" id="IPR034590">
    <property type="entry name" value="POLYCHOME/GIG1"/>
</dbReference>
<keyword evidence="2" id="KW-1185">Reference proteome</keyword>
<evidence type="ECO:0000313" key="2">
    <source>
        <dbReference type="Proteomes" id="UP000027138"/>
    </source>
</evidence>
<accession>A0A067KYM2</accession>
<proteinExistence type="predicted"/>
<gene>
    <name evidence="1" type="ORF">JCGZ_06819</name>
</gene>
<dbReference type="KEGG" id="jcu:105634740"/>
<dbReference type="OrthoDB" id="1916775at2759"/>
<dbReference type="STRING" id="180498.A0A067KYM2"/>
<evidence type="ECO:0000313" key="1">
    <source>
        <dbReference type="EMBL" id="KDP37365.1"/>
    </source>
</evidence>
<protein>
    <recommendedName>
        <fullName evidence="3">Protein POLYCHOME</fullName>
    </recommendedName>
</protein>
<dbReference type="Proteomes" id="UP000027138">
    <property type="component" value="Unassembled WGS sequence"/>
</dbReference>
<dbReference type="PANTHER" id="PTHR35119">
    <property type="entry name" value="PROTEIN POLYCHOME"/>
    <property type="match status" value="1"/>
</dbReference>
<dbReference type="AlphaFoldDB" id="A0A067KYM2"/>
<dbReference type="EMBL" id="KK914408">
    <property type="protein sequence ID" value="KDP37365.1"/>
    <property type="molecule type" value="Genomic_DNA"/>
</dbReference>
<evidence type="ECO:0008006" key="3">
    <source>
        <dbReference type="Google" id="ProtNLM"/>
    </source>
</evidence>
<dbReference type="GO" id="GO:0051783">
    <property type="term" value="P:regulation of nuclear division"/>
    <property type="evidence" value="ECO:0007669"/>
    <property type="project" value="InterPro"/>
</dbReference>
<sequence length="245" mass="27033">MTESRDRLSRAIDIAAVFSRRRSGALGFYLDQPDLESALSPIRRPIAAARTVTVGASPISRGRGGLGTPRIRNTHGTLVRENTPVASLRRGNGNGRGRILPSWYPRTPLRDITAVVRAIERRREHLGVGRAQEIESPVPHAYGVHDSSPSPVAAHLEHGNTIMSPIPSLEVKRCPPTVGKVPKILLDITNQATEDSEFLTPQKKLLNSIDTVEKEVMEELRKLKRTASAKKAVRDKKVRTLMSLR</sequence>
<dbReference type="GO" id="GO:0005634">
    <property type="term" value="C:nucleus"/>
    <property type="evidence" value="ECO:0007669"/>
    <property type="project" value="InterPro"/>
</dbReference>